<protein>
    <submittedName>
        <fullName evidence="1">Uncharacterized protein</fullName>
    </submittedName>
</protein>
<proteinExistence type="predicted"/>
<name>A0A0S1XB19_THEBA</name>
<accession>A0A0S1XB19</accession>
<dbReference type="Proteomes" id="UP000066042">
    <property type="component" value="Chromosome"/>
</dbReference>
<organism evidence="1 2">
    <name type="scientific">Thermococcus barophilus</name>
    <dbReference type="NCBI Taxonomy" id="55802"/>
    <lineage>
        <taxon>Archaea</taxon>
        <taxon>Methanobacteriati</taxon>
        <taxon>Methanobacteriota</taxon>
        <taxon>Thermococci</taxon>
        <taxon>Thermococcales</taxon>
        <taxon>Thermococcaceae</taxon>
        <taxon>Thermococcus</taxon>
    </lineage>
</organism>
<dbReference type="PATRIC" id="fig|55802.8.peg.1043"/>
<sequence>MGGETMGMKLIILGILSLMFLGFMSSQTVQHTQETLKKISETTLFDPSVPPGSTMEHHRIRSTEENITHVDLSQGEYNLSEISKDLKDELLDPTDWYVGNTSLSLKYAIEVYTDTMNIVENATKTSESIIRKFLGLLSNEKTDITTVEKLLNETMEYVYSLKNMLKEGMNKLDES</sequence>
<reference evidence="1 2" key="1">
    <citation type="journal article" date="2016" name="Genome Announc.">
        <title>Complete genome sequence of the hyperthermophilic and piezophilic archaeon Thermococcus barophilus Ch5, capable of growth at the expense of hydrogenogenesis from carbon monoxide and formate.</title>
        <authorList>
            <person name="Oger P."/>
            <person name="Sokolova T.G."/>
            <person name="Kozhevnikova D.A."/>
            <person name="Taranov E.A."/>
            <person name="Vannier P."/>
            <person name="Lee H.S."/>
            <person name="Kwon K.K."/>
            <person name="Kang S.G."/>
            <person name="Lee J.H."/>
            <person name="Bonch-Osmolovskaya E.A."/>
            <person name="Lebedinsky A.V."/>
        </authorList>
    </citation>
    <scope>NUCLEOTIDE SEQUENCE [LARGE SCALE GENOMIC DNA]</scope>
    <source>
        <strain evidence="2">Ch5</strain>
    </source>
</reference>
<evidence type="ECO:0000313" key="2">
    <source>
        <dbReference type="Proteomes" id="UP000066042"/>
    </source>
</evidence>
<evidence type="ECO:0000313" key="1">
    <source>
        <dbReference type="EMBL" id="ALM74995.1"/>
    </source>
</evidence>
<dbReference type="EMBL" id="CP013050">
    <property type="protein sequence ID" value="ALM74995.1"/>
    <property type="molecule type" value="Genomic_DNA"/>
</dbReference>
<dbReference type="AlphaFoldDB" id="A0A0S1XB19"/>
<gene>
    <name evidence="1" type="ORF">TBCH5v1_1052</name>
</gene>